<keyword evidence="1" id="KW-1133">Transmembrane helix</keyword>
<dbReference type="EMBL" id="RBAH01000002">
    <property type="protein sequence ID" value="RKN86200.1"/>
    <property type="molecule type" value="Genomic_DNA"/>
</dbReference>
<organism evidence="2 3">
    <name type="scientific">Paenibacillus ginsengarvi</name>
    <dbReference type="NCBI Taxonomy" id="400777"/>
    <lineage>
        <taxon>Bacteria</taxon>
        <taxon>Bacillati</taxon>
        <taxon>Bacillota</taxon>
        <taxon>Bacilli</taxon>
        <taxon>Bacillales</taxon>
        <taxon>Paenibacillaceae</taxon>
        <taxon>Paenibacillus</taxon>
    </lineage>
</organism>
<accession>A0A3B0CML8</accession>
<reference evidence="2 3" key="1">
    <citation type="journal article" date="2007" name="Int. J. Syst. Evol. Microbiol.">
        <title>Paenibacillus ginsengarvi sp. nov., isolated from soil from ginseng cultivation.</title>
        <authorList>
            <person name="Yoon M.H."/>
            <person name="Ten L.N."/>
            <person name="Im W.T."/>
        </authorList>
    </citation>
    <scope>NUCLEOTIDE SEQUENCE [LARGE SCALE GENOMIC DNA]</scope>
    <source>
        <strain evidence="2 3">KCTC 13059</strain>
    </source>
</reference>
<keyword evidence="1" id="KW-0472">Membrane</keyword>
<protein>
    <submittedName>
        <fullName evidence="2">Uncharacterized protein</fullName>
    </submittedName>
</protein>
<sequence length="67" mass="7639">MRKRIAAIIPILMMVAIYLISKVFGRMIAEPGEPVEYRDYDYVISVIPFAAYLVGYASHALYKKLAQ</sequence>
<name>A0A3B0CML8_9BACL</name>
<evidence type="ECO:0000313" key="2">
    <source>
        <dbReference type="EMBL" id="RKN86200.1"/>
    </source>
</evidence>
<proteinExistence type="predicted"/>
<keyword evidence="3" id="KW-1185">Reference proteome</keyword>
<feature type="transmembrane region" description="Helical" evidence="1">
    <location>
        <begin position="7"/>
        <end position="28"/>
    </location>
</feature>
<dbReference type="RefSeq" id="WP_120745892.1">
    <property type="nucleotide sequence ID" value="NZ_RBAH01000002.1"/>
</dbReference>
<dbReference type="Proteomes" id="UP000282311">
    <property type="component" value="Unassembled WGS sequence"/>
</dbReference>
<comment type="caution">
    <text evidence="2">The sequence shown here is derived from an EMBL/GenBank/DDBJ whole genome shotgun (WGS) entry which is preliminary data.</text>
</comment>
<evidence type="ECO:0000313" key="3">
    <source>
        <dbReference type="Proteomes" id="UP000282311"/>
    </source>
</evidence>
<feature type="transmembrane region" description="Helical" evidence="1">
    <location>
        <begin position="40"/>
        <end position="62"/>
    </location>
</feature>
<keyword evidence="1" id="KW-0812">Transmembrane</keyword>
<gene>
    <name evidence="2" type="ORF">D7M11_04095</name>
</gene>
<dbReference type="AlphaFoldDB" id="A0A3B0CML8"/>
<evidence type="ECO:0000256" key="1">
    <source>
        <dbReference type="SAM" id="Phobius"/>
    </source>
</evidence>